<keyword evidence="1" id="KW-0812">Transmembrane</keyword>
<name>A0A7G9LC07_9FLAO</name>
<feature type="transmembrane region" description="Helical" evidence="1">
    <location>
        <begin position="47"/>
        <end position="68"/>
    </location>
</feature>
<sequence>MKKIIAKPHLFFFGLVPVFIIIAFLSGDKVIDVNIYNTYFVMEKYHLYLFSATFFAMIGINYFSLFWAEKPSKKWLTIIHLILQTIALTLLLTSNNWNWLLGNNNSTLLDNIANSSTIIIFSFLIFLLSIFVHLINFFTSLFLKTKD</sequence>
<keyword evidence="1" id="KW-1133">Transmembrane helix</keyword>
<organism evidence="2 3">
    <name type="scientific">Polaribacter pectinis</name>
    <dbReference type="NCBI Taxonomy" id="2738844"/>
    <lineage>
        <taxon>Bacteria</taxon>
        <taxon>Pseudomonadati</taxon>
        <taxon>Bacteroidota</taxon>
        <taxon>Flavobacteriia</taxon>
        <taxon>Flavobacteriales</taxon>
        <taxon>Flavobacteriaceae</taxon>
    </lineage>
</organism>
<dbReference type="AlphaFoldDB" id="A0A7G9LC07"/>
<feature type="transmembrane region" description="Helical" evidence="1">
    <location>
        <begin position="75"/>
        <end position="97"/>
    </location>
</feature>
<proteinExistence type="predicted"/>
<evidence type="ECO:0000313" key="3">
    <source>
        <dbReference type="Proteomes" id="UP000515808"/>
    </source>
</evidence>
<protein>
    <submittedName>
        <fullName evidence="2">Uncharacterized protein</fullName>
    </submittedName>
</protein>
<keyword evidence="1" id="KW-0472">Membrane</keyword>
<dbReference type="Proteomes" id="UP000515808">
    <property type="component" value="Chromosome"/>
</dbReference>
<accession>A0A7G9LC07</accession>
<dbReference type="Gene3D" id="1.20.210.10">
    <property type="entry name" value="Cytochrome c oxidase-like, subunit I domain"/>
    <property type="match status" value="1"/>
</dbReference>
<evidence type="ECO:0000313" key="2">
    <source>
        <dbReference type="EMBL" id="QNM86156.1"/>
    </source>
</evidence>
<dbReference type="RefSeq" id="WP_187483039.1">
    <property type="nucleotide sequence ID" value="NZ_CP060695.1"/>
</dbReference>
<dbReference type="KEGG" id="ppec:H9W90_03290"/>
<reference evidence="2 3" key="1">
    <citation type="submission" date="2020-08" db="EMBL/GenBank/DDBJ databases">
        <title>Polaribacter sp. L12M9 isolated from gut of the Korean scallop.</title>
        <authorList>
            <person name="Jeong Y.S."/>
        </authorList>
    </citation>
    <scope>NUCLEOTIDE SEQUENCE [LARGE SCALE GENOMIC DNA]</scope>
    <source>
        <strain evidence="2 3">L12M9</strain>
    </source>
</reference>
<feature type="transmembrane region" description="Helical" evidence="1">
    <location>
        <begin position="117"/>
        <end position="143"/>
    </location>
</feature>
<evidence type="ECO:0000256" key="1">
    <source>
        <dbReference type="SAM" id="Phobius"/>
    </source>
</evidence>
<keyword evidence="3" id="KW-1185">Reference proteome</keyword>
<dbReference type="InterPro" id="IPR036927">
    <property type="entry name" value="Cyt_c_oxase-like_su1_sf"/>
</dbReference>
<dbReference type="EMBL" id="CP060695">
    <property type="protein sequence ID" value="QNM86156.1"/>
    <property type="molecule type" value="Genomic_DNA"/>
</dbReference>
<feature type="transmembrane region" description="Helical" evidence="1">
    <location>
        <begin position="9"/>
        <end position="27"/>
    </location>
</feature>
<gene>
    <name evidence="2" type="ORF">H9W90_03290</name>
</gene>